<dbReference type="EMBL" id="JACEIK010000305">
    <property type="protein sequence ID" value="MCD7454495.1"/>
    <property type="molecule type" value="Genomic_DNA"/>
</dbReference>
<evidence type="ECO:0000313" key="2">
    <source>
        <dbReference type="Proteomes" id="UP000823775"/>
    </source>
</evidence>
<accession>A0ABS8S5U3</accession>
<organism evidence="1 2">
    <name type="scientific">Datura stramonium</name>
    <name type="common">Jimsonweed</name>
    <name type="synonym">Common thornapple</name>
    <dbReference type="NCBI Taxonomy" id="4076"/>
    <lineage>
        <taxon>Eukaryota</taxon>
        <taxon>Viridiplantae</taxon>
        <taxon>Streptophyta</taxon>
        <taxon>Embryophyta</taxon>
        <taxon>Tracheophyta</taxon>
        <taxon>Spermatophyta</taxon>
        <taxon>Magnoliopsida</taxon>
        <taxon>eudicotyledons</taxon>
        <taxon>Gunneridae</taxon>
        <taxon>Pentapetalae</taxon>
        <taxon>asterids</taxon>
        <taxon>lamiids</taxon>
        <taxon>Solanales</taxon>
        <taxon>Solanaceae</taxon>
        <taxon>Solanoideae</taxon>
        <taxon>Datureae</taxon>
        <taxon>Datura</taxon>
    </lineage>
</organism>
<keyword evidence="2" id="KW-1185">Reference proteome</keyword>
<comment type="caution">
    <text evidence="1">The sequence shown here is derived from an EMBL/GenBank/DDBJ whole genome shotgun (WGS) entry which is preliminary data.</text>
</comment>
<sequence length="115" mass="12792">MGIQITHFTTEARRWLNLVSRRILLGGCLHSEWGEGECGAQILGEWRWARLYRESGDIIMSCATPFDPLRVKRASGRLGSAAVASLPPLWFRCSSTIQAVLRPVLPPIFPTIVSS</sequence>
<proteinExistence type="predicted"/>
<evidence type="ECO:0000313" key="1">
    <source>
        <dbReference type="EMBL" id="MCD7454495.1"/>
    </source>
</evidence>
<protein>
    <submittedName>
        <fullName evidence="1">Uncharacterized protein</fullName>
    </submittedName>
</protein>
<gene>
    <name evidence="1" type="ORF">HAX54_025116</name>
</gene>
<dbReference type="Proteomes" id="UP000823775">
    <property type="component" value="Unassembled WGS sequence"/>
</dbReference>
<reference evidence="1 2" key="1">
    <citation type="journal article" date="2021" name="BMC Genomics">
        <title>Datura genome reveals duplications of psychoactive alkaloid biosynthetic genes and high mutation rate following tissue culture.</title>
        <authorList>
            <person name="Rajewski A."/>
            <person name="Carter-House D."/>
            <person name="Stajich J."/>
            <person name="Litt A."/>
        </authorList>
    </citation>
    <scope>NUCLEOTIDE SEQUENCE [LARGE SCALE GENOMIC DNA]</scope>
    <source>
        <strain evidence="1">AR-01</strain>
    </source>
</reference>
<name>A0ABS8S5U3_DATST</name>